<evidence type="ECO:0000259" key="2">
    <source>
        <dbReference type="Pfam" id="PF02368"/>
    </source>
</evidence>
<dbReference type="EMBL" id="CP049989">
    <property type="protein sequence ID" value="QIM51132.1"/>
    <property type="molecule type" value="Genomic_DNA"/>
</dbReference>
<evidence type="ECO:0000256" key="1">
    <source>
        <dbReference type="SAM" id="Phobius"/>
    </source>
</evidence>
<dbReference type="AlphaFoldDB" id="A0A6G8IDA3"/>
<feature type="domain" description="BIG2" evidence="2">
    <location>
        <begin position="78"/>
        <end position="124"/>
    </location>
</feature>
<sequence length="993" mass="103169">MNRLIAEPRVSALRVHAWVAASRRLPWLLRRALGLLVCLSPMAWAVTIGGLAITVTPLLKFDQALIERRADAGPFTQVAVASYSTGAITYTSTRTGVATVDPRTGTVTPVSVGETRIRATQQAVAPFPQVTTEYTVRLTGTPVVFQPWVLPTKVFGAAGSYVIGTAPGQLPPAQSNSDARVTYRSLTPDIATVATDTSNVTTVTVLKAGTASLVAEQAATRVFDAGSTGPTPFVIQGAPAALTWSDQVVRVGQTLSLSPPLSPNPSGAFTYSVAGAFASVAGNTLTGVSAGVTTVTAHQAASGNYAGGDITRTLTVLPPVVDMGTLDVPFGTPDFVLPTNVSGVSGAIAGYALTAGNPVADLNGFTVITKSVGSTGFTAYQNGVEMARGTLRVVKATPVITFAIPAKTVHDKPFDLAATSTNTATPIRYEVTGGTTTAVRLMGDRGQTVWIASGNTSVQIKATQAESANSAAAQATATLTIGSGQPWLEVVQALPAKVFNDQTYELKVRTNAPQSWNFALRSSDPLQDTSFYYQVLGVTRQTDGVDVYQLKFSNPASIDQTYLARLYPRDPWGAPGFTAPNFDLDFVPLNDLILSWTSSVPSDFVWAPYVFNWGEDAPLASRQIPSQIVVDLGSVNSAVADYDGSGPGAPALVVVGAGQYTLKGWISGHPVQTTVTVNPKATVLTGPASYSLSMDTARLEVYPPVSSRPGSATYTYAISGGARLETDNGRTYIVPTVANVPTTLTVTQQATGNYAAGVLNIPVFVAAGTPVALTLPAQITRTYGDAPLSFNLPTGFDPASPVQLSFADSQSNPLGAIAQAQIGNNRLQIGFLNAGATQLTVSQGSTSATTTITVLQADPHLAYTSAGPVTLQQPMCIWITAPVYFPLLNQGIRAGIPGAAVISSAELRSLSDGAVVYAVRNAPPGSLTFAGSYDVANVQGAYPGGYNGGDPGTPFTLQIDQAATPNYRAGSISLPGEIVIKGFPADFQQTCGG</sequence>
<reference evidence="3 4" key="1">
    <citation type="submission" date="2020-03" db="EMBL/GenBank/DDBJ databases">
        <title>Hydrogenophaga sp. nov. isolated from cyanobacterial mat.</title>
        <authorList>
            <person name="Thorat V."/>
            <person name="Kirdat K."/>
            <person name="Tiwarekar B."/>
            <person name="Costa E.D."/>
            <person name="Yadav A."/>
        </authorList>
    </citation>
    <scope>NUCLEOTIDE SEQUENCE [LARGE SCALE GENOMIC DNA]</scope>
    <source>
        <strain evidence="3 4">BA0156</strain>
    </source>
</reference>
<feature type="transmembrane region" description="Helical" evidence="1">
    <location>
        <begin position="32"/>
        <end position="59"/>
    </location>
</feature>
<dbReference type="Gene3D" id="2.60.40.1080">
    <property type="match status" value="1"/>
</dbReference>
<keyword evidence="1" id="KW-1133">Transmembrane helix</keyword>
<dbReference type="Proteomes" id="UP000503162">
    <property type="component" value="Chromosome"/>
</dbReference>
<dbReference type="SUPFAM" id="SSF49373">
    <property type="entry name" value="Invasin/intimin cell-adhesion fragments"/>
    <property type="match status" value="1"/>
</dbReference>
<protein>
    <recommendedName>
        <fullName evidence="2">BIG2 domain-containing protein</fullName>
    </recommendedName>
</protein>
<evidence type="ECO:0000313" key="4">
    <source>
        <dbReference type="Proteomes" id="UP000503162"/>
    </source>
</evidence>
<dbReference type="Pfam" id="PF02368">
    <property type="entry name" value="Big_2"/>
    <property type="match status" value="1"/>
</dbReference>
<dbReference type="KEGG" id="hcz:G9Q37_02775"/>
<dbReference type="InterPro" id="IPR003343">
    <property type="entry name" value="Big_2"/>
</dbReference>
<keyword evidence="4" id="KW-1185">Reference proteome</keyword>
<gene>
    <name evidence="3" type="ORF">G9Q37_02775</name>
</gene>
<accession>A0A6G8IDA3</accession>
<keyword evidence="1" id="KW-0812">Transmembrane</keyword>
<dbReference type="InterPro" id="IPR008964">
    <property type="entry name" value="Invasin/intimin_cell_adhesion"/>
</dbReference>
<organism evidence="3 4">
    <name type="scientific">Hydrogenophaga crocea</name>
    <dbReference type="NCBI Taxonomy" id="2716225"/>
    <lineage>
        <taxon>Bacteria</taxon>
        <taxon>Pseudomonadati</taxon>
        <taxon>Pseudomonadota</taxon>
        <taxon>Betaproteobacteria</taxon>
        <taxon>Burkholderiales</taxon>
        <taxon>Comamonadaceae</taxon>
        <taxon>Hydrogenophaga</taxon>
    </lineage>
</organism>
<keyword evidence="1" id="KW-0472">Membrane</keyword>
<dbReference type="RefSeq" id="WP_166224240.1">
    <property type="nucleotide sequence ID" value="NZ_CP049989.1"/>
</dbReference>
<name>A0A6G8IDA3_9BURK</name>
<evidence type="ECO:0000313" key="3">
    <source>
        <dbReference type="EMBL" id="QIM51132.1"/>
    </source>
</evidence>
<proteinExistence type="predicted"/>